<dbReference type="EMBL" id="JAIWYP010000002">
    <property type="protein sequence ID" value="KAH3865505.1"/>
    <property type="molecule type" value="Genomic_DNA"/>
</dbReference>
<dbReference type="AlphaFoldDB" id="A0A9D4LUX2"/>
<reference evidence="1" key="1">
    <citation type="journal article" date="2019" name="bioRxiv">
        <title>The Genome of the Zebra Mussel, Dreissena polymorpha: A Resource for Invasive Species Research.</title>
        <authorList>
            <person name="McCartney M.A."/>
            <person name="Auch B."/>
            <person name="Kono T."/>
            <person name="Mallez S."/>
            <person name="Zhang Y."/>
            <person name="Obille A."/>
            <person name="Becker A."/>
            <person name="Abrahante J.E."/>
            <person name="Garbe J."/>
            <person name="Badalamenti J.P."/>
            <person name="Herman A."/>
            <person name="Mangelson H."/>
            <person name="Liachko I."/>
            <person name="Sullivan S."/>
            <person name="Sone E.D."/>
            <person name="Koren S."/>
            <person name="Silverstein K.A.T."/>
            <person name="Beckman K.B."/>
            <person name="Gohl D.M."/>
        </authorList>
    </citation>
    <scope>NUCLEOTIDE SEQUENCE</scope>
    <source>
        <strain evidence="1">Duluth1</strain>
        <tissue evidence="1">Whole animal</tissue>
    </source>
</reference>
<proteinExistence type="predicted"/>
<evidence type="ECO:0000313" key="2">
    <source>
        <dbReference type="Proteomes" id="UP000828390"/>
    </source>
</evidence>
<keyword evidence="2" id="KW-1185">Reference proteome</keyword>
<comment type="caution">
    <text evidence="1">The sequence shown here is derived from an EMBL/GenBank/DDBJ whole genome shotgun (WGS) entry which is preliminary data.</text>
</comment>
<gene>
    <name evidence="1" type="ORF">DPMN_028544</name>
</gene>
<dbReference type="Proteomes" id="UP000828390">
    <property type="component" value="Unassembled WGS sequence"/>
</dbReference>
<organism evidence="1 2">
    <name type="scientific">Dreissena polymorpha</name>
    <name type="common">Zebra mussel</name>
    <name type="synonym">Mytilus polymorpha</name>
    <dbReference type="NCBI Taxonomy" id="45954"/>
    <lineage>
        <taxon>Eukaryota</taxon>
        <taxon>Metazoa</taxon>
        <taxon>Spiralia</taxon>
        <taxon>Lophotrochozoa</taxon>
        <taxon>Mollusca</taxon>
        <taxon>Bivalvia</taxon>
        <taxon>Autobranchia</taxon>
        <taxon>Heteroconchia</taxon>
        <taxon>Euheterodonta</taxon>
        <taxon>Imparidentia</taxon>
        <taxon>Neoheterodontei</taxon>
        <taxon>Myida</taxon>
        <taxon>Dreissenoidea</taxon>
        <taxon>Dreissenidae</taxon>
        <taxon>Dreissena</taxon>
    </lineage>
</organism>
<reference evidence="1" key="2">
    <citation type="submission" date="2020-11" db="EMBL/GenBank/DDBJ databases">
        <authorList>
            <person name="McCartney M.A."/>
            <person name="Auch B."/>
            <person name="Kono T."/>
            <person name="Mallez S."/>
            <person name="Becker A."/>
            <person name="Gohl D.M."/>
            <person name="Silverstein K.A.T."/>
            <person name="Koren S."/>
            <person name="Bechman K.B."/>
            <person name="Herman A."/>
            <person name="Abrahante J.E."/>
            <person name="Garbe J."/>
        </authorList>
    </citation>
    <scope>NUCLEOTIDE SEQUENCE</scope>
    <source>
        <strain evidence="1">Duluth1</strain>
        <tissue evidence="1">Whole animal</tissue>
    </source>
</reference>
<protein>
    <submittedName>
        <fullName evidence="1">Uncharacterized protein</fullName>
    </submittedName>
</protein>
<sequence length="50" mass="5887">MLVSWRSPREVLDGQVRMRAFIFHYRKLGESKVDEIRIGKMFTNVSMIGT</sequence>
<accession>A0A9D4LUX2</accession>
<name>A0A9D4LUX2_DREPO</name>
<evidence type="ECO:0000313" key="1">
    <source>
        <dbReference type="EMBL" id="KAH3865505.1"/>
    </source>
</evidence>